<evidence type="ECO:0000313" key="2">
    <source>
        <dbReference type="Proteomes" id="UP001157091"/>
    </source>
</evidence>
<dbReference type="Proteomes" id="UP001157091">
    <property type="component" value="Unassembled WGS sequence"/>
</dbReference>
<dbReference type="EMBL" id="BSUK01000001">
    <property type="protein sequence ID" value="GMA23327.1"/>
    <property type="molecule type" value="Genomic_DNA"/>
</dbReference>
<protein>
    <submittedName>
        <fullName evidence="1">Uncharacterized protein</fullName>
    </submittedName>
</protein>
<sequence>MTVDPAPAERAGRVRMQALLEERMRIFGQAGHTGDYALEPFRPVQA</sequence>
<organism evidence="1 2">
    <name type="scientific">Luteimicrobium album</name>
    <dbReference type="NCBI Taxonomy" id="1054550"/>
    <lineage>
        <taxon>Bacteria</taxon>
        <taxon>Bacillati</taxon>
        <taxon>Actinomycetota</taxon>
        <taxon>Actinomycetes</taxon>
        <taxon>Micrococcales</taxon>
        <taxon>Luteimicrobium</taxon>
    </lineage>
</organism>
<reference evidence="2" key="1">
    <citation type="journal article" date="2019" name="Int. J. Syst. Evol. Microbiol.">
        <title>The Global Catalogue of Microorganisms (GCM) 10K type strain sequencing project: providing services to taxonomists for standard genome sequencing and annotation.</title>
        <authorList>
            <consortium name="The Broad Institute Genomics Platform"/>
            <consortium name="The Broad Institute Genome Sequencing Center for Infectious Disease"/>
            <person name="Wu L."/>
            <person name="Ma J."/>
        </authorList>
    </citation>
    <scope>NUCLEOTIDE SEQUENCE [LARGE SCALE GENOMIC DNA]</scope>
    <source>
        <strain evidence="2">NBRC 106348</strain>
    </source>
</reference>
<proteinExistence type="predicted"/>
<name>A0ABQ6HZD4_9MICO</name>
<evidence type="ECO:0000313" key="1">
    <source>
        <dbReference type="EMBL" id="GMA23327.1"/>
    </source>
</evidence>
<gene>
    <name evidence="1" type="ORF">GCM10025864_10860</name>
</gene>
<accession>A0ABQ6HZD4</accession>
<keyword evidence="2" id="KW-1185">Reference proteome</keyword>
<comment type="caution">
    <text evidence="1">The sequence shown here is derived from an EMBL/GenBank/DDBJ whole genome shotgun (WGS) entry which is preliminary data.</text>
</comment>